<dbReference type="RefSeq" id="WP_188948359.1">
    <property type="nucleotide sequence ID" value="NZ_BMPH01000006.1"/>
</dbReference>
<accession>A0ABS4XTI4</accession>
<evidence type="ECO:0000313" key="1">
    <source>
        <dbReference type="EMBL" id="MBP2399790.1"/>
    </source>
</evidence>
<gene>
    <name evidence="1" type="ORF">JOF39_002871</name>
</gene>
<protein>
    <submittedName>
        <fullName evidence="1">Uncharacterized protein</fullName>
    </submittedName>
</protein>
<dbReference type="Proteomes" id="UP001195422">
    <property type="component" value="Unassembled WGS sequence"/>
</dbReference>
<dbReference type="EMBL" id="JAGIOJ010000001">
    <property type="protein sequence ID" value="MBP2399790.1"/>
    <property type="molecule type" value="Genomic_DNA"/>
</dbReference>
<proteinExistence type="predicted"/>
<sequence length="145" mass="16078">MASIDINAIVERKNARIQRRENAIQWIIQAISEFPEAVRVLNMPTYGNPDFFERSFGKEWTTGIYPILRTGDSSNILIDVGHGFAMTGNGTFWVQGKASDSRSAAIWLGARTGFSIDLLEKVFADALLGDSWTVQQSLNSAPQEP</sequence>
<organism evidence="1 2">
    <name type="scientific">Glutamicibacter protophormiae</name>
    <name type="common">Brevibacterium protophormiae</name>
    <dbReference type="NCBI Taxonomy" id="37930"/>
    <lineage>
        <taxon>Bacteria</taxon>
        <taxon>Bacillati</taxon>
        <taxon>Actinomycetota</taxon>
        <taxon>Actinomycetes</taxon>
        <taxon>Micrococcales</taxon>
        <taxon>Micrococcaceae</taxon>
        <taxon>Glutamicibacter</taxon>
    </lineage>
</organism>
<keyword evidence="2" id="KW-1185">Reference proteome</keyword>
<name>A0ABS4XTI4_GLUPR</name>
<reference evidence="1 2" key="1">
    <citation type="submission" date="2021-03" db="EMBL/GenBank/DDBJ databases">
        <title>Sequencing the genomes of 1000 actinobacteria strains.</title>
        <authorList>
            <person name="Klenk H.-P."/>
        </authorList>
    </citation>
    <scope>NUCLEOTIDE SEQUENCE [LARGE SCALE GENOMIC DNA]</scope>
    <source>
        <strain evidence="1 2">DSM 20168</strain>
    </source>
</reference>
<comment type="caution">
    <text evidence="1">The sequence shown here is derived from an EMBL/GenBank/DDBJ whole genome shotgun (WGS) entry which is preliminary data.</text>
</comment>
<evidence type="ECO:0000313" key="2">
    <source>
        <dbReference type="Proteomes" id="UP001195422"/>
    </source>
</evidence>